<feature type="transmembrane region" description="Helical" evidence="7">
    <location>
        <begin position="304"/>
        <end position="326"/>
    </location>
</feature>
<keyword evidence="4 7" id="KW-0472">Membrane</keyword>
<evidence type="ECO:0000313" key="9">
    <source>
        <dbReference type="Proteomes" id="UP000095085"/>
    </source>
</evidence>
<feature type="region of interest" description="Disordered" evidence="6">
    <location>
        <begin position="61"/>
        <end position="90"/>
    </location>
</feature>
<keyword evidence="2 7" id="KW-0812">Transmembrane</keyword>
<dbReference type="Proteomes" id="UP000095085">
    <property type="component" value="Unassembled WGS sequence"/>
</dbReference>
<dbReference type="GO" id="GO:0038023">
    <property type="term" value="F:signaling receptor activity"/>
    <property type="evidence" value="ECO:0007669"/>
    <property type="project" value="TreeGrafter"/>
</dbReference>
<dbReference type="GeneID" id="30997189"/>
<feature type="compositionally biased region" description="Low complexity" evidence="6">
    <location>
        <begin position="1"/>
        <end position="10"/>
    </location>
</feature>
<feature type="compositionally biased region" description="Acidic residues" evidence="6">
    <location>
        <begin position="66"/>
        <end position="80"/>
    </location>
</feature>
<feature type="transmembrane region" description="Helical" evidence="7">
    <location>
        <begin position="430"/>
        <end position="450"/>
    </location>
</feature>
<evidence type="ECO:0000256" key="1">
    <source>
        <dbReference type="ARBA" id="ARBA00004141"/>
    </source>
</evidence>
<comment type="subcellular location">
    <subcellularLocation>
        <location evidence="1">Membrane</location>
        <topology evidence="1">Multi-pass membrane protein</topology>
    </subcellularLocation>
</comment>
<reference evidence="9" key="1">
    <citation type="submission" date="2016-05" db="EMBL/GenBank/DDBJ databases">
        <title>Comparative genomics of biotechnologically important yeasts.</title>
        <authorList>
            <consortium name="DOE Joint Genome Institute"/>
            <person name="Riley R."/>
            <person name="Haridas S."/>
            <person name="Wolfe K.H."/>
            <person name="Lopes M.R."/>
            <person name="Hittinger C.T."/>
            <person name="Goker M."/>
            <person name="Salamov A."/>
            <person name="Wisecaver J."/>
            <person name="Long T.M."/>
            <person name="Aerts A.L."/>
            <person name="Barry K."/>
            <person name="Choi C."/>
            <person name="Clum A."/>
            <person name="Coughlan A.Y."/>
            <person name="Deshpande S."/>
            <person name="Douglass A.P."/>
            <person name="Hanson S.J."/>
            <person name="Klenk H.-P."/>
            <person name="Labutti K."/>
            <person name="Lapidus A."/>
            <person name="Lindquist E."/>
            <person name="Lipzen A."/>
            <person name="Meier-Kolthoff J.P."/>
            <person name="Ohm R.A."/>
            <person name="Otillar R.P."/>
            <person name="Pangilinan J."/>
            <person name="Peng Y."/>
            <person name="Rokas A."/>
            <person name="Rosa C.A."/>
            <person name="Scheuner C."/>
            <person name="Sibirny A.A."/>
            <person name="Slot J.C."/>
            <person name="Stielow J.B."/>
            <person name="Sun H."/>
            <person name="Kurtzman C.P."/>
            <person name="Blackwell M."/>
            <person name="Grigoriev I.V."/>
            <person name="Jeffries T.W."/>
        </authorList>
    </citation>
    <scope>NUCLEOTIDE SEQUENCE [LARGE SCALE GENOMIC DNA]</scope>
    <source>
        <strain evidence="9">NRRL Y-1933</strain>
    </source>
</reference>
<feature type="transmembrane region" description="Helical" evidence="7">
    <location>
        <begin position="400"/>
        <end position="424"/>
    </location>
</feature>
<keyword evidence="5" id="KW-0479">Metal-binding</keyword>
<evidence type="ECO:0000256" key="5">
    <source>
        <dbReference type="PIRSR" id="PIRSR604254-1"/>
    </source>
</evidence>
<evidence type="ECO:0000256" key="3">
    <source>
        <dbReference type="ARBA" id="ARBA00022989"/>
    </source>
</evidence>
<feature type="transmembrane region" description="Helical" evidence="7">
    <location>
        <begin position="271"/>
        <end position="289"/>
    </location>
</feature>
<keyword evidence="3 7" id="KW-1133">Transmembrane helix</keyword>
<accession>A0A1E4RBW5</accession>
<evidence type="ECO:0000256" key="4">
    <source>
        <dbReference type="ARBA" id="ARBA00023136"/>
    </source>
</evidence>
<dbReference type="OrthoDB" id="5585746at2759"/>
<organism evidence="8 9">
    <name type="scientific">Hyphopichia burtonii NRRL Y-1933</name>
    <dbReference type="NCBI Taxonomy" id="984485"/>
    <lineage>
        <taxon>Eukaryota</taxon>
        <taxon>Fungi</taxon>
        <taxon>Dikarya</taxon>
        <taxon>Ascomycota</taxon>
        <taxon>Saccharomycotina</taxon>
        <taxon>Pichiomycetes</taxon>
        <taxon>Debaryomycetaceae</taxon>
        <taxon>Hyphopichia</taxon>
    </lineage>
</organism>
<evidence type="ECO:0000313" key="8">
    <source>
        <dbReference type="EMBL" id="ODV64747.1"/>
    </source>
</evidence>
<gene>
    <name evidence="8" type="ORF">HYPBUDRAFT_163868</name>
</gene>
<feature type="transmembrane region" description="Helical" evidence="7">
    <location>
        <begin position="369"/>
        <end position="388"/>
    </location>
</feature>
<dbReference type="Pfam" id="PF03006">
    <property type="entry name" value="HlyIII"/>
    <property type="match status" value="1"/>
</dbReference>
<evidence type="ECO:0000256" key="6">
    <source>
        <dbReference type="SAM" id="MobiDB-lite"/>
    </source>
</evidence>
<name>A0A1E4RBW5_9ASCO</name>
<evidence type="ECO:0000256" key="7">
    <source>
        <dbReference type="SAM" id="Phobius"/>
    </source>
</evidence>
<dbReference type="InterPro" id="IPR004254">
    <property type="entry name" value="AdipoR/HlyIII-related"/>
</dbReference>
<feature type="transmembrane region" description="Helical" evidence="7">
    <location>
        <begin position="564"/>
        <end position="584"/>
    </location>
</feature>
<keyword evidence="5" id="KW-0862">Zinc</keyword>
<dbReference type="GO" id="GO:0006882">
    <property type="term" value="P:intracellular zinc ion homeostasis"/>
    <property type="evidence" value="ECO:0007669"/>
    <property type="project" value="TreeGrafter"/>
</dbReference>
<dbReference type="EMBL" id="KV454547">
    <property type="protein sequence ID" value="ODV64747.1"/>
    <property type="molecule type" value="Genomic_DNA"/>
</dbReference>
<evidence type="ECO:0000256" key="2">
    <source>
        <dbReference type="ARBA" id="ARBA00022692"/>
    </source>
</evidence>
<dbReference type="GO" id="GO:0046872">
    <property type="term" value="F:metal ion binding"/>
    <property type="evidence" value="ECO:0007669"/>
    <property type="project" value="UniProtKB-KW"/>
</dbReference>
<feature type="compositionally biased region" description="Basic and acidic residues" evidence="6">
    <location>
        <begin position="14"/>
        <end position="34"/>
    </location>
</feature>
<keyword evidence="9" id="KW-1185">Reference proteome</keyword>
<proteinExistence type="predicted"/>
<feature type="binding site" evidence="5">
    <location>
        <position position="324"/>
    </location>
    <ligand>
        <name>Zn(2+)</name>
        <dbReference type="ChEBI" id="CHEBI:29105"/>
    </ligand>
</feature>
<dbReference type="GO" id="GO:0016020">
    <property type="term" value="C:membrane"/>
    <property type="evidence" value="ECO:0007669"/>
    <property type="project" value="UniProtKB-SubCell"/>
</dbReference>
<feature type="transmembrane region" description="Helical" evidence="7">
    <location>
        <begin position="338"/>
        <end position="357"/>
    </location>
</feature>
<protein>
    <submittedName>
        <fullName evidence="8">HlyIII-domain-containing protein</fullName>
    </submittedName>
</protein>
<dbReference type="AlphaFoldDB" id="A0A1E4RBW5"/>
<dbReference type="STRING" id="984485.A0A1E4RBW5"/>
<sequence>MTATSSTSTSVGARQEDLGGSRATRKGDNVEEKSTEELLVEKLDKFLSTIESRLDSLDQYFKFSNEQEEEEDENEEENEEGYLSPEKTRSRSSSFTSLKSFSLSNLDMIHERLDFVKQSVLKTSFTNLEYLYKTLDDQYNYLFSSNTSAHKRIPSIDQDLSPVNKKEILSHKIITTIQYFDEKLNHIENFIHDKTPQSKIDYNKDSKFKYFKFYNFNRAVKNAEHQYLHYYELPLSWRENRYIINGYRFSLNHLTMLKSIFHFNHNETMNIWSHLIGFFVLAYLTFIHFPQTTAYQLNTYKDNLPMYGFLAAAMSCLLCSVVWHTYSCFAKLSVRTRCACVDYTGITILITASIVVAEYCSLYNYPRLLLTYMTFSIICGGTGFIFNWSPYFDKPECRSLRIGFFMGLAFLGITAFFCSCWYDGFIKSTWYFAPLVYQSFIWYWLGVVFYGGLIPERWRYDVIISEDENCNHSHSTSEILSGNIEHSGREEIENIEDEITATNFDDILISDSPEPEEAPLVDDDSNKYKEILDKHFPLKPTFTPYHKDFLSLWWVDYIFSSHNIWHICVVLGIIGHYIAILDMYEASSNL</sequence>
<dbReference type="PANTHER" id="PTHR20855:SF97">
    <property type="entry name" value="ADIPOR-LIKE RECEPTOR IZH3-RELATED"/>
    <property type="match status" value="1"/>
</dbReference>
<dbReference type="RefSeq" id="XP_020073814.1">
    <property type="nucleotide sequence ID" value="XM_020222640.1"/>
</dbReference>
<dbReference type="PANTHER" id="PTHR20855">
    <property type="entry name" value="ADIPOR/PROGESTIN RECEPTOR-RELATED"/>
    <property type="match status" value="1"/>
</dbReference>
<feature type="region of interest" description="Disordered" evidence="6">
    <location>
        <begin position="1"/>
        <end position="34"/>
    </location>
</feature>